<reference evidence="2" key="1">
    <citation type="submission" date="2013-02" db="EMBL/GenBank/DDBJ databases">
        <authorList>
            <person name="Hughes D."/>
        </authorList>
    </citation>
    <scope>NUCLEOTIDE SEQUENCE</scope>
    <source>
        <strain>Durham</strain>
        <strain evidence="2">NC isolate 2 -- Noor lab</strain>
    </source>
</reference>
<proteinExistence type="predicted"/>
<accession>T1GQE5</accession>
<reference evidence="1" key="2">
    <citation type="submission" date="2015-06" db="UniProtKB">
        <authorList>
            <consortium name="EnsemblMetazoa"/>
        </authorList>
    </citation>
    <scope>IDENTIFICATION</scope>
</reference>
<organism evidence="1 2">
    <name type="scientific">Megaselia scalaris</name>
    <name type="common">Humpbacked fly</name>
    <name type="synonym">Phora scalaris</name>
    <dbReference type="NCBI Taxonomy" id="36166"/>
    <lineage>
        <taxon>Eukaryota</taxon>
        <taxon>Metazoa</taxon>
        <taxon>Ecdysozoa</taxon>
        <taxon>Arthropoda</taxon>
        <taxon>Hexapoda</taxon>
        <taxon>Insecta</taxon>
        <taxon>Pterygota</taxon>
        <taxon>Neoptera</taxon>
        <taxon>Endopterygota</taxon>
        <taxon>Diptera</taxon>
        <taxon>Brachycera</taxon>
        <taxon>Muscomorpha</taxon>
        <taxon>Platypezoidea</taxon>
        <taxon>Phoridae</taxon>
        <taxon>Megaseliini</taxon>
        <taxon>Megaselia</taxon>
    </lineage>
</organism>
<evidence type="ECO:0000313" key="1">
    <source>
        <dbReference type="EnsemblMetazoa" id="MESCA005849-PA"/>
    </source>
</evidence>
<dbReference type="AlphaFoldDB" id="T1GQE5"/>
<dbReference type="EnsemblMetazoa" id="MESCA005849-RA">
    <property type="protein sequence ID" value="MESCA005849-PA"/>
    <property type="gene ID" value="MESCA005849"/>
</dbReference>
<sequence>MSTEIDWTDSLTSQANGCLSLERKGSIYKILDPTKYLTLYIYTAMNSKKYIDKYLVCREELFVIISGRLL</sequence>
<keyword evidence="2" id="KW-1185">Reference proteome</keyword>
<dbReference type="EMBL" id="CAQQ02005832">
    <property type="status" value="NOT_ANNOTATED_CDS"/>
    <property type="molecule type" value="Genomic_DNA"/>
</dbReference>
<protein>
    <submittedName>
        <fullName evidence="1">Uncharacterized protein</fullName>
    </submittedName>
</protein>
<name>T1GQE5_MEGSC</name>
<dbReference type="HOGENOM" id="CLU_2760699_0_0_1"/>
<evidence type="ECO:0000313" key="2">
    <source>
        <dbReference type="Proteomes" id="UP000015102"/>
    </source>
</evidence>
<dbReference type="Proteomes" id="UP000015102">
    <property type="component" value="Unassembled WGS sequence"/>
</dbReference>